<evidence type="ECO:0000256" key="1">
    <source>
        <dbReference type="ARBA" id="ARBA00004377"/>
    </source>
</evidence>
<reference evidence="10 11" key="1">
    <citation type="submission" date="2016-11" db="EMBL/GenBank/DDBJ databases">
        <title>Draft Genome Sequences of Nine Cyanobacterial Strains from Diverse Habitats.</title>
        <authorList>
            <person name="Zhu T."/>
            <person name="Hou S."/>
            <person name="Lu X."/>
            <person name="Hess W.R."/>
        </authorList>
    </citation>
    <scope>NUCLEOTIDE SEQUENCE [LARGE SCALE GENOMIC DNA]</scope>
    <source>
        <strain evidence="10 11">5.2 s.c.1</strain>
    </source>
</reference>
<dbReference type="Pfam" id="PF12019">
    <property type="entry name" value="GspH"/>
    <property type="match status" value="1"/>
</dbReference>
<keyword evidence="3" id="KW-0488">Methylation</keyword>
<feature type="transmembrane region" description="Helical" evidence="8">
    <location>
        <begin position="12"/>
        <end position="34"/>
    </location>
</feature>
<evidence type="ECO:0000256" key="2">
    <source>
        <dbReference type="ARBA" id="ARBA00022475"/>
    </source>
</evidence>
<evidence type="ECO:0000256" key="4">
    <source>
        <dbReference type="ARBA" id="ARBA00022519"/>
    </source>
</evidence>
<dbReference type="NCBIfam" id="TIGR02532">
    <property type="entry name" value="IV_pilin_GFxxxE"/>
    <property type="match status" value="1"/>
</dbReference>
<name>A0A1U7HS17_9CHRO</name>
<dbReference type="InterPro" id="IPR022346">
    <property type="entry name" value="T2SS_GspH"/>
</dbReference>
<keyword evidence="5 8" id="KW-0812">Transmembrane</keyword>
<sequence>MSNEQLNSGFTLIEVIVVTLVIGILSAIAVPSWLGFVNRQRINTVNASILRALQTAQQEARKQKTSYSVSFRTNNQIPQIAIHPRGTTPRHTDWQSLGEDSGINPQQILLGTNLNGDSVATNAMTYAASTTQTISFDFRGNLPRDASFGTPDKGLIVTVAQPRNNSTTPIEGTRRCVAVRTLLGAMQTGSEDECNPSG</sequence>
<proteinExistence type="predicted"/>
<evidence type="ECO:0000313" key="10">
    <source>
        <dbReference type="EMBL" id="OKH26383.1"/>
    </source>
</evidence>
<organism evidence="10 11">
    <name type="scientific">Chroogloeocystis siderophila 5.2 s.c.1</name>
    <dbReference type="NCBI Taxonomy" id="247279"/>
    <lineage>
        <taxon>Bacteria</taxon>
        <taxon>Bacillati</taxon>
        <taxon>Cyanobacteriota</taxon>
        <taxon>Cyanophyceae</taxon>
        <taxon>Oscillatoriophycideae</taxon>
        <taxon>Chroococcales</taxon>
        <taxon>Chroococcaceae</taxon>
        <taxon>Chroogloeocystis</taxon>
    </lineage>
</organism>
<keyword evidence="11" id="KW-1185">Reference proteome</keyword>
<dbReference type="OrthoDB" id="465504at2"/>
<evidence type="ECO:0000313" key="11">
    <source>
        <dbReference type="Proteomes" id="UP000185984"/>
    </source>
</evidence>
<evidence type="ECO:0000256" key="3">
    <source>
        <dbReference type="ARBA" id="ARBA00022481"/>
    </source>
</evidence>
<dbReference type="RefSeq" id="WP_073549527.1">
    <property type="nucleotide sequence ID" value="NZ_CAWMVK010000042.1"/>
</dbReference>
<keyword evidence="7 8" id="KW-0472">Membrane</keyword>
<dbReference type="Pfam" id="PF07963">
    <property type="entry name" value="N_methyl"/>
    <property type="match status" value="1"/>
</dbReference>
<dbReference type="InterPro" id="IPR045584">
    <property type="entry name" value="Pilin-like"/>
</dbReference>
<gene>
    <name evidence="10" type="ORF">NIES1031_11550</name>
</gene>
<accession>A0A1U7HS17</accession>
<comment type="caution">
    <text evidence="10">The sequence shown here is derived from an EMBL/GenBank/DDBJ whole genome shotgun (WGS) entry which is preliminary data.</text>
</comment>
<keyword evidence="2" id="KW-1003">Cell membrane</keyword>
<comment type="subcellular location">
    <subcellularLocation>
        <location evidence="1">Cell inner membrane</location>
        <topology evidence="1">Single-pass membrane protein</topology>
    </subcellularLocation>
</comment>
<evidence type="ECO:0000259" key="9">
    <source>
        <dbReference type="Pfam" id="PF12019"/>
    </source>
</evidence>
<dbReference type="InterPro" id="IPR012902">
    <property type="entry name" value="N_methyl_site"/>
</dbReference>
<dbReference type="PROSITE" id="PS00409">
    <property type="entry name" value="PROKAR_NTER_METHYL"/>
    <property type="match status" value="1"/>
</dbReference>
<dbReference type="STRING" id="247279.NIES1031_11550"/>
<dbReference type="Gene3D" id="3.30.700.10">
    <property type="entry name" value="Glycoprotein, Type 4 Pilin"/>
    <property type="match status" value="1"/>
</dbReference>
<dbReference type="EMBL" id="MRCC01000008">
    <property type="protein sequence ID" value="OKH26383.1"/>
    <property type="molecule type" value="Genomic_DNA"/>
</dbReference>
<keyword evidence="4" id="KW-0997">Cell inner membrane</keyword>
<evidence type="ECO:0000256" key="8">
    <source>
        <dbReference type="SAM" id="Phobius"/>
    </source>
</evidence>
<dbReference type="GO" id="GO:0005886">
    <property type="term" value="C:plasma membrane"/>
    <property type="evidence" value="ECO:0007669"/>
    <property type="project" value="UniProtKB-SubCell"/>
</dbReference>
<evidence type="ECO:0000256" key="5">
    <source>
        <dbReference type="ARBA" id="ARBA00022692"/>
    </source>
</evidence>
<dbReference type="GO" id="GO:0015628">
    <property type="term" value="P:protein secretion by the type II secretion system"/>
    <property type="evidence" value="ECO:0007669"/>
    <property type="project" value="InterPro"/>
</dbReference>
<protein>
    <submittedName>
        <fullName evidence="10">Prepilin-type N-terminal cleavage/methylation domain-containing protein</fullName>
    </submittedName>
</protein>
<dbReference type="Proteomes" id="UP000185984">
    <property type="component" value="Unassembled WGS sequence"/>
</dbReference>
<feature type="domain" description="General secretion pathway GspH" evidence="9">
    <location>
        <begin position="48"/>
        <end position="148"/>
    </location>
</feature>
<dbReference type="AlphaFoldDB" id="A0A1U7HS17"/>
<keyword evidence="6 8" id="KW-1133">Transmembrane helix</keyword>
<dbReference type="GO" id="GO:0015627">
    <property type="term" value="C:type II protein secretion system complex"/>
    <property type="evidence" value="ECO:0007669"/>
    <property type="project" value="InterPro"/>
</dbReference>
<dbReference type="SUPFAM" id="SSF54523">
    <property type="entry name" value="Pili subunits"/>
    <property type="match status" value="1"/>
</dbReference>
<evidence type="ECO:0000256" key="6">
    <source>
        <dbReference type="ARBA" id="ARBA00022989"/>
    </source>
</evidence>
<evidence type="ECO:0000256" key="7">
    <source>
        <dbReference type="ARBA" id="ARBA00023136"/>
    </source>
</evidence>